<evidence type="ECO:0000256" key="3">
    <source>
        <dbReference type="PROSITE-ProRule" id="PRU00464"/>
    </source>
</evidence>
<dbReference type="InterPro" id="IPR001310">
    <property type="entry name" value="Histidine_triad_HIT"/>
</dbReference>
<dbReference type="SUPFAM" id="SSF54197">
    <property type="entry name" value="HIT-like"/>
    <property type="match status" value="1"/>
</dbReference>
<dbReference type="Proteomes" id="UP000184447">
    <property type="component" value="Unassembled WGS sequence"/>
</dbReference>
<feature type="short sequence motif" description="Histidine triad motif" evidence="2 3">
    <location>
        <begin position="98"/>
        <end position="102"/>
    </location>
</feature>
<dbReference type="GO" id="GO:0003824">
    <property type="term" value="F:catalytic activity"/>
    <property type="evidence" value="ECO:0007669"/>
    <property type="project" value="InterPro"/>
</dbReference>
<evidence type="ECO:0000313" key="5">
    <source>
        <dbReference type="EMBL" id="SHI00409.1"/>
    </source>
</evidence>
<feature type="domain" description="HIT" evidence="4">
    <location>
        <begin position="5"/>
        <end position="114"/>
    </location>
</feature>
<accession>A0A1M5XKZ4</accession>
<evidence type="ECO:0000313" key="6">
    <source>
        <dbReference type="Proteomes" id="UP000184447"/>
    </source>
</evidence>
<dbReference type="Gene3D" id="3.30.428.10">
    <property type="entry name" value="HIT-like"/>
    <property type="match status" value="1"/>
</dbReference>
<dbReference type="InterPro" id="IPR036265">
    <property type="entry name" value="HIT-like_sf"/>
</dbReference>
<dbReference type="PRINTS" id="PR00332">
    <property type="entry name" value="HISTRIAD"/>
</dbReference>
<dbReference type="Pfam" id="PF01230">
    <property type="entry name" value="HIT"/>
    <property type="match status" value="1"/>
</dbReference>
<dbReference type="AlphaFoldDB" id="A0A1M5XKZ4"/>
<reference evidence="5 6" key="1">
    <citation type="submission" date="2016-11" db="EMBL/GenBank/DDBJ databases">
        <authorList>
            <person name="Jaros S."/>
            <person name="Januszkiewicz K."/>
            <person name="Wedrychowicz H."/>
        </authorList>
    </citation>
    <scope>NUCLEOTIDE SEQUENCE [LARGE SCALE GENOMIC DNA]</scope>
    <source>
        <strain evidence="5 6">DSM 8605</strain>
    </source>
</reference>
<dbReference type="PANTHER" id="PTHR23089">
    <property type="entry name" value="HISTIDINE TRIAD HIT PROTEIN"/>
    <property type="match status" value="1"/>
</dbReference>
<dbReference type="OrthoDB" id="9784774at2"/>
<dbReference type="CDD" id="cd01276">
    <property type="entry name" value="PKCI_related"/>
    <property type="match status" value="1"/>
</dbReference>
<dbReference type="PROSITE" id="PS51084">
    <property type="entry name" value="HIT_2"/>
    <property type="match status" value="1"/>
</dbReference>
<feature type="active site" description="Tele-AMP-histidine intermediate" evidence="1">
    <location>
        <position position="100"/>
    </location>
</feature>
<protein>
    <submittedName>
        <fullName evidence="5">Histidine triad (HIT) family protein</fullName>
    </submittedName>
</protein>
<dbReference type="InterPro" id="IPR019808">
    <property type="entry name" value="Histidine_triad_CS"/>
</dbReference>
<evidence type="ECO:0000256" key="2">
    <source>
        <dbReference type="PIRSR" id="PIRSR601310-3"/>
    </source>
</evidence>
<proteinExistence type="predicted"/>
<dbReference type="STRING" id="1121316.SAMN02745207_03747"/>
<name>A0A1M5XKZ4_9CLOT</name>
<sequence>MKDCIFCKIVSGEIPSKKVYEDDKVFAFEDISPEAPVHVLIIPKKHIASINELSDEDKDLIGHIFLVSQKLAKEYNIEDSGYRIINNCGEDAGQTVKHVHFHLLGGRQLNWPPG</sequence>
<evidence type="ECO:0000256" key="1">
    <source>
        <dbReference type="PIRSR" id="PIRSR601310-1"/>
    </source>
</evidence>
<gene>
    <name evidence="5" type="ORF">SAMN02745207_03747</name>
</gene>
<organism evidence="5 6">
    <name type="scientific">Clostridium grantii DSM 8605</name>
    <dbReference type="NCBI Taxonomy" id="1121316"/>
    <lineage>
        <taxon>Bacteria</taxon>
        <taxon>Bacillati</taxon>
        <taxon>Bacillota</taxon>
        <taxon>Clostridia</taxon>
        <taxon>Eubacteriales</taxon>
        <taxon>Clostridiaceae</taxon>
        <taxon>Clostridium</taxon>
    </lineage>
</organism>
<dbReference type="InterPro" id="IPR011146">
    <property type="entry name" value="HIT-like"/>
</dbReference>
<evidence type="ECO:0000259" key="4">
    <source>
        <dbReference type="PROSITE" id="PS51084"/>
    </source>
</evidence>
<dbReference type="EMBL" id="FQXM01000031">
    <property type="protein sequence ID" value="SHI00409.1"/>
    <property type="molecule type" value="Genomic_DNA"/>
</dbReference>
<keyword evidence="6" id="KW-1185">Reference proteome</keyword>
<dbReference type="PROSITE" id="PS00892">
    <property type="entry name" value="HIT_1"/>
    <property type="match status" value="1"/>
</dbReference>
<dbReference type="RefSeq" id="WP_073340573.1">
    <property type="nucleotide sequence ID" value="NZ_FQXM01000031.1"/>
</dbReference>